<dbReference type="EMBL" id="AATJQG010000052">
    <property type="protein sequence ID" value="EFM0518867.1"/>
    <property type="molecule type" value="Genomic_DNA"/>
</dbReference>
<evidence type="ECO:0000313" key="4">
    <source>
        <dbReference type="Proteomes" id="UP000528504"/>
    </source>
</evidence>
<dbReference type="InterPro" id="IPR012337">
    <property type="entry name" value="RNaseH-like_sf"/>
</dbReference>
<dbReference type="Proteomes" id="UP000531463">
    <property type="component" value="Unassembled WGS sequence"/>
</dbReference>
<evidence type="ECO:0000259" key="1">
    <source>
        <dbReference type="PROSITE" id="PS50994"/>
    </source>
</evidence>
<dbReference type="Pfam" id="PF13683">
    <property type="entry name" value="rve_3"/>
    <property type="match status" value="1"/>
</dbReference>
<evidence type="ECO:0000313" key="3">
    <source>
        <dbReference type="EMBL" id="EFM0518867.1"/>
    </source>
</evidence>
<dbReference type="SUPFAM" id="SSF53098">
    <property type="entry name" value="Ribonuclease H-like"/>
    <property type="match status" value="1"/>
</dbReference>
<dbReference type="PROSITE" id="PS50994">
    <property type="entry name" value="INTEGRASE"/>
    <property type="match status" value="1"/>
</dbReference>
<evidence type="ECO:0000313" key="5">
    <source>
        <dbReference type="Proteomes" id="UP000531463"/>
    </source>
</evidence>
<dbReference type="InterPro" id="IPR036397">
    <property type="entry name" value="RNaseH_sf"/>
</dbReference>
<reference evidence="2 5" key="2">
    <citation type="submission" date="2019-12" db="EMBL/GenBank/DDBJ databases">
        <authorList>
            <consortium name="NARMS: The National Antimicrobial Resistance Monitoring System"/>
        </authorList>
    </citation>
    <scope>NUCLEOTIDE SEQUENCE [LARGE SCALE GENOMIC DNA]</scope>
    <source>
        <strain evidence="2 5">CVM N19EC0510</strain>
    </source>
</reference>
<dbReference type="PANTHER" id="PTHR47515">
    <property type="entry name" value="LOW CALCIUM RESPONSE LOCUS PROTEIN T"/>
    <property type="match status" value="1"/>
</dbReference>
<dbReference type="GO" id="GO:0003676">
    <property type="term" value="F:nucleic acid binding"/>
    <property type="evidence" value="ECO:0007669"/>
    <property type="project" value="InterPro"/>
</dbReference>
<dbReference type="InterPro" id="IPR001584">
    <property type="entry name" value="Integrase_cat-core"/>
</dbReference>
<dbReference type="AlphaFoldDB" id="A0A8S7XVE2"/>
<sequence length="114" mass="13264">MSIENNLNLPASQVVAVLCRIAENHVYPAMIRMDYGQEFFDPTRTECAEKHVVKLEITQSGKLAQNAFIESFNRTYRTKILGFCLFRTLDEKRELAANWLSEYNSERHINHLTI</sequence>
<dbReference type="GO" id="GO:0015074">
    <property type="term" value="P:DNA integration"/>
    <property type="evidence" value="ECO:0007669"/>
    <property type="project" value="InterPro"/>
</dbReference>
<dbReference type="EMBL" id="AASWKH010000029">
    <property type="protein sequence ID" value="EFH6097383.1"/>
    <property type="molecule type" value="Genomic_DNA"/>
</dbReference>
<feature type="domain" description="Integrase catalytic" evidence="1">
    <location>
        <begin position="1"/>
        <end position="114"/>
    </location>
</feature>
<organism evidence="3 4">
    <name type="scientific">Escherichia coli</name>
    <dbReference type="NCBI Taxonomy" id="562"/>
    <lineage>
        <taxon>Bacteria</taxon>
        <taxon>Pseudomonadati</taxon>
        <taxon>Pseudomonadota</taxon>
        <taxon>Gammaproteobacteria</taxon>
        <taxon>Enterobacterales</taxon>
        <taxon>Enterobacteriaceae</taxon>
        <taxon>Escherichia</taxon>
    </lineage>
</organism>
<dbReference type="Gene3D" id="3.30.420.10">
    <property type="entry name" value="Ribonuclease H-like superfamily/Ribonuclease H"/>
    <property type="match status" value="1"/>
</dbReference>
<dbReference type="Proteomes" id="UP000528504">
    <property type="component" value="Unassembled WGS sequence"/>
</dbReference>
<dbReference type="PANTHER" id="PTHR47515:SF2">
    <property type="entry name" value="INTEGRASE CORE DOMAIN PROTEIN"/>
    <property type="match status" value="1"/>
</dbReference>
<accession>A0A8S7XVE2</accession>
<reference evidence="3 4" key="1">
    <citation type="submission" date="2018-08" db="EMBL/GenBank/DDBJ databases">
        <authorList>
            <consortium name="GenomeTrakr network: Whole genome sequencing for foodborne pathogen traceback"/>
        </authorList>
    </citation>
    <scope>NUCLEOTIDE SEQUENCE [LARGE SCALE GENOMIC DNA]</scope>
    <source>
        <strain evidence="3 4">AZ-TG60901</strain>
    </source>
</reference>
<gene>
    <name evidence="3" type="ORF">CF22_005000</name>
    <name evidence="2" type="ORF">GAI89_22485</name>
</gene>
<evidence type="ECO:0000313" key="2">
    <source>
        <dbReference type="EMBL" id="EFH6097383.1"/>
    </source>
</evidence>
<protein>
    <submittedName>
        <fullName evidence="2 3">Transposase</fullName>
    </submittedName>
</protein>
<proteinExistence type="predicted"/>
<comment type="caution">
    <text evidence="3">The sequence shown here is derived from an EMBL/GenBank/DDBJ whole genome shotgun (WGS) entry which is preliminary data.</text>
</comment>
<name>A0A8S7XVE2_ECOLX</name>